<keyword evidence="2" id="KW-1185">Reference proteome</keyword>
<dbReference type="Proteomes" id="UP000319004">
    <property type="component" value="Chromosome"/>
</dbReference>
<protein>
    <submittedName>
        <fullName evidence="1">Uncharacterized protein</fullName>
    </submittedName>
</protein>
<organism evidence="1 2">
    <name type="scientific">Stieleria neptunia</name>
    <dbReference type="NCBI Taxonomy" id="2527979"/>
    <lineage>
        <taxon>Bacteria</taxon>
        <taxon>Pseudomonadati</taxon>
        <taxon>Planctomycetota</taxon>
        <taxon>Planctomycetia</taxon>
        <taxon>Pirellulales</taxon>
        <taxon>Pirellulaceae</taxon>
        <taxon>Stieleria</taxon>
    </lineage>
</organism>
<name>A0A518HRF2_9BACT</name>
<dbReference type="AlphaFoldDB" id="A0A518HRF2"/>
<dbReference type="KEGG" id="snep:Enr13x_32810"/>
<evidence type="ECO:0000313" key="2">
    <source>
        <dbReference type="Proteomes" id="UP000319004"/>
    </source>
</evidence>
<sequence length="216" mass="24609">MNYDVPNESELKPRQWETIARYADDLAVYLESLGNCWTMPDYRHSKPPRAVYGVDLIQCVLDRDADEARHREYVREADEAGRCPLTDNGGPSKRINGEAAERMHAFAEFARSKSKPEGDAKRKVGAPKNLQWVTQAASLYAKNPKIYCNNSEIARAVGVSPSTVNRSDQPGKAWYECKKRIDHGRNAVYDQKRANDNDHLDIDEKRQIGMINSRRN</sequence>
<proteinExistence type="predicted"/>
<dbReference type="EMBL" id="CP037423">
    <property type="protein sequence ID" value="QDV43425.1"/>
    <property type="molecule type" value="Genomic_DNA"/>
</dbReference>
<accession>A0A518HRF2</accession>
<gene>
    <name evidence="1" type="ORF">Enr13x_32810</name>
</gene>
<dbReference type="RefSeq" id="WP_145387573.1">
    <property type="nucleotide sequence ID" value="NZ_CP037423.1"/>
</dbReference>
<reference evidence="1 2" key="1">
    <citation type="submission" date="2019-03" db="EMBL/GenBank/DDBJ databases">
        <title>Deep-cultivation of Planctomycetes and their phenomic and genomic characterization uncovers novel biology.</title>
        <authorList>
            <person name="Wiegand S."/>
            <person name="Jogler M."/>
            <person name="Boedeker C."/>
            <person name="Pinto D."/>
            <person name="Vollmers J."/>
            <person name="Rivas-Marin E."/>
            <person name="Kohn T."/>
            <person name="Peeters S.H."/>
            <person name="Heuer A."/>
            <person name="Rast P."/>
            <person name="Oberbeckmann S."/>
            <person name="Bunk B."/>
            <person name="Jeske O."/>
            <person name="Meyerdierks A."/>
            <person name="Storesund J.E."/>
            <person name="Kallscheuer N."/>
            <person name="Luecker S."/>
            <person name="Lage O.M."/>
            <person name="Pohl T."/>
            <person name="Merkel B.J."/>
            <person name="Hornburger P."/>
            <person name="Mueller R.-W."/>
            <person name="Bruemmer F."/>
            <person name="Labrenz M."/>
            <person name="Spormann A.M."/>
            <person name="Op den Camp H."/>
            <person name="Overmann J."/>
            <person name="Amann R."/>
            <person name="Jetten M.S.M."/>
            <person name="Mascher T."/>
            <person name="Medema M.H."/>
            <person name="Devos D.P."/>
            <person name="Kaster A.-K."/>
            <person name="Ovreas L."/>
            <person name="Rohde M."/>
            <person name="Galperin M.Y."/>
            <person name="Jogler C."/>
        </authorList>
    </citation>
    <scope>NUCLEOTIDE SEQUENCE [LARGE SCALE GENOMIC DNA]</scope>
    <source>
        <strain evidence="1 2">Enr13</strain>
    </source>
</reference>
<evidence type="ECO:0000313" key="1">
    <source>
        <dbReference type="EMBL" id="QDV43425.1"/>
    </source>
</evidence>